<name>D0BK72_9LACT</name>
<sequence length="188" mass="22488">MTYKFWTIQKRAILKAIEETGMYIPKRQLSEYIQGNEEMTELYEFITDSFNRLNDIELEGVLFAFARGTEKGVSFFQDYEEFVTYMREHKDAVKGLWKRFLSDDYVVIEVDFPRIYNPMFVDLNDFQFIMPPFMLVPPYTEQDFLQIVQALEQGKFYPSVFPSYIIQGLVPFLRDENVTNIYPMFELE</sequence>
<proteinExistence type="predicted"/>
<accession>D0BK72</accession>
<comment type="caution">
    <text evidence="1">The sequence shown here is derived from an EMBL/GenBank/DDBJ whole genome shotgun (WGS) entry which is preliminary data.</text>
</comment>
<reference evidence="1" key="2">
    <citation type="submission" date="2011-10" db="EMBL/GenBank/DDBJ databases">
        <title>The Genome Sequence of Granulicatella elegans ATCC 700633.</title>
        <authorList>
            <consortium name="The Broad Institute Genome Sequencing Platform"/>
            <consortium name="The Broad Institute Genome Sequencing Center for Infectious Disease"/>
            <person name="Earl A."/>
            <person name="Ward D."/>
            <person name="Feldgarden M."/>
            <person name="Gevers D."/>
            <person name="Sibley C.D."/>
            <person name="Field T.R."/>
            <person name="Grinwis M."/>
            <person name="Eshaghurshan C.S."/>
            <person name="Surette M.G."/>
            <person name="Young S.K."/>
            <person name="Zeng Q."/>
            <person name="Gargeya S."/>
            <person name="Fitzgerald M."/>
            <person name="Haas B."/>
            <person name="Abouelleil A."/>
            <person name="Alvarado L."/>
            <person name="Arachchi H.M."/>
            <person name="Berlin A."/>
            <person name="Brown A."/>
            <person name="Chapman S.B."/>
            <person name="Chen Z."/>
            <person name="Dunbar C."/>
            <person name="Freedman E."/>
            <person name="Gearin G."/>
            <person name="Goldberg J."/>
            <person name="Griggs A."/>
            <person name="Gujja S."/>
            <person name="Heiman D."/>
            <person name="Howarth C."/>
            <person name="Larson L."/>
            <person name="Lui A."/>
            <person name="MacDonald P.J.P."/>
            <person name="Montmayeur A."/>
            <person name="Murphy C."/>
            <person name="Neiman D."/>
            <person name="Pearson M."/>
            <person name="Priest M."/>
            <person name="Roberts A."/>
            <person name="Saif S."/>
            <person name="Shea T."/>
            <person name="Shenoy N."/>
            <person name="Sisk P."/>
            <person name="Stolte C."/>
            <person name="Sykes S."/>
            <person name="Wortman J."/>
            <person name="Nusbaum C."/>
            <person name="Birren B."/>
        </authorList>
    </citation>
    <scope>NUCLEOTIDE SEQUENCE [LARGE SCALE GENOMIC DNA]</scope>
    <source>
        <strain evidence="1">ATCC 700633</strain>
    </source>
</reference>
<evidence type="ECO:0000313" key="2">
    <source>
        <dbReference type="Proteomes" id="UP000002939"/>
    </source>
</evidence>
<reference evidence="1" key="1">
    <citation type="submission" date="2009-09" db="EMBL/GenBank/DDBJ databases">
        <authorList>
            <consortium name="The Broad Institute Genome Sequencing Platform"/>
            <person name="Ward D."/>
            <person name="Feldgarden M."/>
            <person name="Earl A."/>
            <person name="Young S.K."/>
            <person name="Zeng Q."/>
            <person name="Koehrsen M."/>
            <person name="Alvarado L."/>
            <person name="Berlin A."/>
            <person name="Bochicchio J."/>
            <person name="Borenstein D."/>
            <person name="Chapman S.B."/>
            <person name="Chen Z."/>
            <person name="Engels R."/>
            <person name="Freedman E."/>
            <person name="Gellesch M."/>
            <person name="Goldberg J."/>
            <person name="Griggs A."/>
            <person name="Gujja S."/>
            <person name="Heilman E."/>
            <person name="Heiman D."/>
            <person name="Hepburn T."/>
            <person name="Howarth C."/>
            <person name="Jen D."/>
            <person name="Larson L."/>
            <person name="Lewis B."/>
            <person name="Mehta T."/>
            <person name="Park D."/>
            <person name="Pearson M."/>
            <person name="Roberts A."/>
            <person name="Saif S."/>
            <person name="Shea T."/>
            <person name="Shenoy N."/>
            <person name="Sisk P."/>
            <person name="Stolte C."/>
            <person name="Sykes S."/>
            <person name="Thomson T."/>
            <person name="Walk T."/>
            <person name="White J."/>
            <person name="Yandava C."/>
            <person name="Sibley C.D."/>
            <person name="Field T.R."/>
            <person name="Grinwis M."/>
            <person name="Eshaghurshan C.S."/>
            <person name="Surette M.G."/>
            <person name="Haas B."/>
            <person name="Nusbaum C."/>
            <person name="Birren B."/>
        </authorList>
    </citation>
    <scope>NUCLEOTIDE SEQUENCE [LARGE SCALE GENOMIC DNA]</scope>
    <source>
        <strain evidence="1">ATCC 700633</strain>
    </source>
</reference>
<dbReference type="HOGENOM" id="CLU_1440350_0_0_9"/>
<evidence type="ECO:0000313" key="1">
    <source>
        <dbReference type="EMBL" id="EEW93475.1"/>
    </source>
</evidence>
<protein>
    <submittedName>
        <fullName evidence="1">Uncharacterized protein</fullName>
    </submittedName>
</protein>
<gene>
    <name evidence="1" type="ORF">HMPREF0446_00357</name>
</gene>
<dbReference type="RefSeq" id="WP_006702631.1">
    <property type="nucleotide sequence ID" value="NZ_KI391971.1"/>
</dbReference>
<dbReference type="EMBL" id="ACRF02000013">
    <property type="protein sequence ID" value="EEW93475.1"/>
    <property type="molecule type" value="Genomic_DNA"/>
</dbReference>
<dbReference type="AlphaFoldDB" id="D0BK72"/>
<organism evidence="1 2">
    <name type="scientific">Granulicatella elegans ATCC 700633</name>
    <dbReference type="NCBI Taxonomy" id="626369"/>
    <lineage>
        <taxon>Bacteria</taxon>
        <taxon>Bacillati</taxon>
        <taxon>Bacillota</taxon>
        <taxon>Bacilli</taxon>
        <taxon>Lactobacillales</taxon>
        <taxon>Carnobacteriaceae</taxon>
        <taxon>Granulicatella</taxon>
    </lineage>
</organism>
<dbReference type="eggNOG" id="ENOG50342T7">
    <property type="taxonomic scope" value="Bacteria"/>
</dbReference>
<dbReference type="STRING" id="626369.HMPREF0446_00357"/>
<dbReference type="OrthoDB" id="2339540at2"/>
<dbReference type="Proteomes" id="UP000002939">
    <property type="component" value="Unassembled WGS sequence"/>
</dbReference>
<keyword evidence="2" id="KW-1185">Reference proteome</keyword>